<dbReference type="FunFam" id="1.10.238.10:FF:000320">
    <property type="entry name" value="Uncharacterized protein, isoform B"/>
    <property type="match status" value="1"/>
</dbReference>
<reference evidence="6 7" key="1">
    <citation type="journal article" date="2017" name="Curr. Biol.">
        <title>The Evolution of Venom by Co-option of Single-Copy Genes.</title>
        <authorList>
            <person name="Martinson E.O."/>
            <person name="Mrinalini"/>
            <person name="Kelkar Y.D."/>
            <person name="Chang C.H."/>
            <person name="Werren J.H."/>
        </authorList>
    </citation>
    <scope>NUCLEOTIDE SEQUENCE [LARGE SCALE GENOMIC DNA]</scope>
    <source>
        <strain evidence="6 7">Alberta</strain>
        <tissue evidence="6">Whole body</tissue>
    </source>
</reference>
<dbReference type="InterPro" id="IPR018247">
    <property type="entry name" value="EF_Hand_1_Ca_BS"/>
</dbReference>
<dbReference type="FunFam" id="1.10.238.10:FF:000028">
    <property type="entry name" value="Putative calcium-binding mitochondrial carrier protein scamc-2"/>
    <property type="match status" value="1"/>
</dbReference>
<evidence type="ECO:0000259" key="5">
    <source>
        <dbReference type="PROSITE" id="PS50222"/>
    </source>
</evidence>
<dbReference type="PANTHER" id="PTHR34524">
    <property type="entry name" value="CALCYPHOSIN"/>
    <property type="match status" value="1"/>
</dbReference>
<dbReference type="EMBL" id="NNAY01001951">
    <property type="protein sequence ID" value="OXU22472.1"/>
    <property type="molecule type" value="Genomic_DNA"/>
</dbReference>
<dbReference type="PROSITE" id="PS50222">
    <property type="entry name" value="EF_HAND_2"/>
    <property type="match status" value="3"/>
</dbReference>
<comment type="caution">
    <text evidence="6">The sequence shown here is derived from an EMBL/GenBank/DDBJ whole genome shotgun (WGS) entry which is preliminary data.</text>
</comment>
<feature type="domain" description="EF-hand" evidence="5">
    <location>
        <begin position="33"/>
        <end position="68"/>
    </location>
</feature>
<organism evidence="6 7">
    <name type="scientific">Trichomalopsis sarcophagae</name>
    <dbReference type="NCBI Taxonomy" id="543379"/>
    <lineage>
        <taxon>Eukaryota</taxon>
        <taxon>Metazoa</taxon>
        <taxon>Ecdysozoa</taxon>
        <taxon>Arthropoda</taxon>
        <taxon>Hexapoda</taxon>
        <taxon>Insecta</taxon>
        <taxon>Pterygota</taxon>
        <taxon>Neoptera</taxon>
        <taxon>Endopterygota</taxon>
        <taxon>Hymenoptera</taxon>
        <taxon>Apocrita</taxon>
        <taxon>Proctotrupomorpha</taxon>
        <taxon>Chalcidoidea</taxon>
        <taxon>Pteromalidae</taxon>
        <taxon>Pteromalinae</taxon>
        <taxon>Trichomalopsis</taxon>
    </lineage>
</organism>
<dbReference type="PROSITE" id="PS00018">
    <property type="entry name" value="EF_HAND_1"/>
    <property type="match status" value="2"/>
</dbReference>
<dbReference type="SUPFAM" id="SSF47473">
    <property type="entry name" value="EF-hand"/>
    <property type="match status" value="1"/>
</dbReference>
<sequence length="184" mass="21026">MPSSNLARGAQMAGAAVTGTPPPAHYLHELPAQDEERLGTLFKKLDLDGNGRIDVHDLSKALHEAGVHERYAQKFLARSDQTKSGDISLAEFIHYVREHEKNLRLQFTDLDKNKDGKIDLEELIKAFKELGIEMERAEAKKLLQRMDKDGSLNISFNEWRDFLLYAPTTDIHELIQYWRHSTVS</sequence>
<dbReference type="InterPro" id="IPR051581">
    <property type="entry name" value="Ca-bind"/>
</dbReference>
<name>A0A232EVU6_9HYME</name>
<dbReference type="Proteomes" id="UP000215335">
    <property type="component" value="Unassembled WGS sequence"/>
</dbReference>
<dbReference type="GO" id="GO:0005509">
    <property type="term" value="F:calcium ion binding"/>
    <property type="evidence" value="ECO:0007669"/>
    <property type="project" value="InterPro"/>
</dbReference>
<dbReference type="AlphaFoldDB" id="A0A232EVU6"/>
<evidence type="ECO:0000256" key="2">
    <source>
        <dbReference type="ARBA" id="ARBA00022737"/>
    </source>
</evidence>
<evidence type="ECO:0000313" key="6">
    <source>
        <dbReference type="EMBL" id="OXU22472.1"/>
    </source>
</evidence>
<dbReference type="CDD" id="cd00051">
    <property type="entry name" value="EFh"/>
    <property type="match status" value="1"/>
</dbReference>
<dbReference type="PANTHER" id="PTHR34524:SF6">
    <property type="entry name" value="CALCYPHOSINE LIKE"/>
    <property type="match status" value="1"/>
</dbReference>
<dbReference type="Pfam" id="PF13499">
    <property type="entry name" value="EF-hand_7"/>
    <property type="match status" value="2"/>
</dbReference>
<keyword evidence="2" id="KW-0677">Repeat</keyword>
<accession>A0A232EVU6</accession>
<feature type="region of interest" description="Disordered" evidence="4">
    <location>
        <begin position="1"/>
        <end position="22"/>
    </location>
</feature>
<dbReference type="STRING" id="543379.A0A232EVU6"/>
<evidence type="ECO:0000313" key="7">
    <source>
        <dbReference type="Proteomes" id="UP000215335"/>
    </source>
</evidence>
<keyword evidence="3" id="KW-0106">Calcium</keyword>
<dbReference type="Gene3D" id="1.10.238.10">
    <property type="entry name" value="EF-hand"/>
    <property type="match status" value="2"/>
</dbReference>
<dbReference type="SMART" id="SM00054">
    <property type="entry name" value="EFh"/>
    <property type="match status" value="4"/>
</dbReference>
<dbReference type="OrthoDB" id="270584at2759"/>
<evidence type="ECO:0000256" key="1">
    <source>
        <dbReference type="ARBA" id="ARBA00022723"/>
    </source>
</evidence>
<evidence type="ECO:0000256" key="4">
    <source>
        <dbReference type="SAM" id="MobiDB-lite"/>
    </source>
</evidence>
<protein>
    <recommendedName>
        <fullName evidence="5">EF-hand domain-containing protein</fullName>
    </recommendedName>
</protein>
<dbReference type="InterPro" id="IPR011992">
    <property type="entry name" value="EF-hand-dom_pair"/>
</dbReference>
<dbReference type="InterPro" id="IPR002048">
    <property type="entry name" value="EF_hand_dom"/>
</dbReference>
<gene>
    <name evidence="6" type="ORF">TSAR_002850</name>
</gene>
<evidence type="ECO:0000256" key="3">
    <source>
        <dbReference type="ARBA" id="ARBA00022837"/>
    </source>
</evidence>
<proteinExistence type="predicted"/>
<feature type="domain" description="EF-hand" evidence="5">
    <location>
        <begin position="134"/>
        <end position="169"/>
    </location>
</feature>
<keyword evidence="1" id="KW-0479">Metal-binding</keyword>
<feature type="domain" description="EF-hand" evidence="5">
    <location>
        <begin position="98"/>
        <end position="133"/>
    </location>
</feature>
<keyword evidence="7" id="KW-1185">Reference proteome</keyword>